<organism evidence="2 3">
    <name type="scientific">Sodalis ligni</name>
    <dbReference type="NCBI Taxonomy" id="2697027"/>
    <lineage>
        <taxon>Bacteria</taxon>
        <taxon>Pseudomonadati</taxon>
        <taxon>Pseudomonadota</taxon>
        <taxon>Gammaproteobacteria</taxon>
        <taxon>Enterobacterales</taxon>
        <taxon>Bruguierivoracaceae</taxon>
        <taxon>Sodalis</taxon>
    </lineage>
</organism>
<evidence type="ECO:0000313" key="3">
    <source>
        <dbReference type="Proteomes" id="UP000294555"/>
    </source>
</evidence>
<evidence type="ECO:0000313" key="2">
    <source>
        <dbReference type="EMBL" id="TCL06864.1"/>
    </source>
</evidence>
<dbReference type="RefSeq" id="WP_132926606.1">
    <property type="nucleotide sequence ID" value="NZ_SJOI01000001.1"/>
</dbReference>
<name>A0A4R1NGN0_9GAMM</name>
<feature type="compositionally biased region" description="Low complexity" evidence="1">
    <location>
        <begin position="179"/>
        <end position="188"/>
    </location>
</feature>
<sequence>MSRIFDVIKSMSGQGNSITIPVPYVDFFAGDQQPHVLGAILNQLVFWSGKSDLNDGWFYKEHAELASEIHGVSPHQVYRLVKKIRHLLPGVIEVEQRQVNGTKKTHYRIDGEALIGLIFPELQGITESRNGNHEIVKPVSRDRETHIAESRDPNHEIVKPILYTDQYTDLNKQIKDPSSENSGESSDASSEKEFLKVHPEAVVYSPKGSKWGNEEDLRCAKWIWSRIIRLYEQAAETDGELVSPKEPNWTVWANEVRMMRMLDNRNHRHICELFGRANKDRFWCKNILSPAKLREKWDELVLKLPAANTGTSARSITPPTGQTPPGFMSAAEFVAQHPIPDGAFDDDD</sequence>
<reference evidence="2 3" key="1">
    <citation type="submission" date="2019-02" db="EMBL/GenBank/DDBJ databases">
        <title>Investigation of anaerobic lignin degradation for improved lignocellulosic biofuels.</title>
        <authorList>
            <person name="Deangelis K."/>
        </authorList>
    </citation>
    <scope>NUCLEOTIDE SEQUENCE [LARGE SCALE GENOMIC DNA]</scope>
    <source>
        <strain evidence="2 3">159R</strain>
    </source>
</reference>
<evidence type="ECO:0000256" key="1">
    <source>
        <dbReference type="SAM" id="MobiDB-lite"/>
    </source>
</evidence>
<accession>A0A4R1NGN0</accession>
<comment type="caution">
    <text evidence="2">The sequence shown here is derived from an EMBL/GenBank/DDBJ whole genome shotgun (WGS) entry which is preliminary data.</text>
</comment>
<dbReference type="OrthoDB" id="5675294at2"/>
<dbReference type="EMBL" id="SJOI01000001">
    <property type="protein sequence ID" value="TCL06864.1"/>
    <property type="molecule type" value="Genomic_DNA"/>
</dbReference>
<dbReference type="AlphaFoldDB" id="A0A4R1NGN0"/>
<feature type="region of interest" description="Disordered" evidence="1">
    <location>
        <begin position="173"/>
        <end position="194"/>
    </location>
</feature>
<gene>
    <name evidence="2" type="ORF">EZJ58_5161</name>
</gene>
<proteinExistence type="predicted"/>
<dbReference type="Proteomes" id="UP000294555">
    <property type="component" value="Unassembled WGS sequence"/>
</dbReference>
<keyword evidence="3" id="KW-1185">Reference proteome</keyword>
<protein>
    <submittedName>
        <fullName evidence="2">Uncharacterized protein</fullName>
    </submittedName>
</protein>